<dbReference type="PIRSF" id="PIRSF006232">
    <property type="entry name" value="Pirin"/>
    <property type="match status" value="1"/>
</dbReference>
<gene>
    <name evidence="5" type="ORF">K7432_001014</name>
</gene>
<dbReference type="EMBL" id="JASJQH010006896">
    <property type="protein sequence ID" value="KAK9728470.1"/>
    <property type="molecule type" value="Genomic_DNA"/>
</dbReference>
<dbReference type="Pfam" id="PF17954">
    <property type="entry name" value="Pirin_C_2"/>
    <property type="match status" value="1"/>
</dbReference>
<reference evidence="5 6" key="1">
    <citation type="submission" date="2023-04" db="EMBL/GenBank/DDBJ databases">
        <title>Genome of Basidiobolus ranarum AG-B5.</title>
        <authorList>
            <person name="Stajich J.E."/>
            <person name="Carter-House D."/>
            <person name="Gryganskyi A."/>
        </authorList>
    </citation>
    <scope>NUCLEOTIDE SEQUENCE [LARGE SCALE GENOMIC DNA]</scope>
    <source>
        <strain evidence="5 6">AG-B5</strain>
    </source>
</reference>
<evidence type="ECO:0000256" key="1">
    <source>
        <dbReference type="ARBA" id="ARBA00008416"/>
    </source>
</evidence>
<dbReference type="InterPro" id="IPR011051">
    <property type="entry name" value="RmlC_Cupin_sf"/>
</dbReference>
<dbReference type="InterPro" id="IPR003829">
    <property type="entry name" value="Pirin_N_dom"/>
</dbReference>
<dbReference type="SUPFAM" id="SSF51182">
    <property type="entry name" value="RmlC-like cupins"/>
    <property type="match status" value="1"/>
</dbReference>
<evidence type="ECO:0000313" key="5">
    <source>
        <dbReference type="EMBL" id="KAK9728470.1"/>
    </source>
</evidence>
<evidence type="ECO:0000259" key="4">
    <source>
        <dbReference type="Pfam" id="PF17954"/>
    </source>
</evidence>
<keyword evidence="6" id="KW-1185">Reference proteome</keyword>
<dbReference type="PANTHER" id="PTHR43212:SF3">
    <property type="entry name" value="QUERCETIN 2,3-DIOXYGENASE"/>
    <property type="match status" value="1"/>
</dbReference>
<feature type="domain" description="Quercetin 2,3-dioxygenase C-terminal cupin" evidence="4">
    <location>
        <begin position="159"/>
        <end position="244"/>
    </location>
</feature>
<evidence type="ECO:0000259" key="3">
    <source>
        <dbReference type="Pfam" id="PF02678"/>
    </source>
</evidence>
<dbReference type="InterPro" id="IPR014710">
    <property type="entry name" value="RmlC-like_jellyroll"/>
</dbReference>
<evidence type="ECO:0000313" key="6">
    <source>
        <dbReference type="Proteomes" id="UP001479436"/>
    </source>
</evidence>
<evidence type="ECO:0008006" key="7">
    <source>
        <dbReference type="Google" id="ProtNLM"/>
    </source>
</evidence>
<name>A0ABR2WA91_9FUNG</name>
<proteinExistence type="inferred from homology"/>
<dbReference type="Gene3D" id="2.60.120.10">
    <property type="entry name" value="Jelly Rolls"/>
    <property type="match status" value="2"/>
</dbReference>
<comment type="similarity">
    <text evidence="1 2">Belongs to the pirin family.</text>
</comment>
<organism evidence="5 6">
    <name type="scientific">Basidiobolus ranarum</name>
    <dbReference type="NCBI Taxonomy" id="34480"/>
    <lineage>
        <taxon>Eukaryota</taxon>
        <taxon>Fungi</taxon>
        <taxon>Fungi incertae sedis</taxon>
        <taxon>Zoopagomycota</taxon>
        <taxon>Entomophthoromycotina</taxon>
        <taxon>Basidiobolomycetes</taxon>
        <taxon>Basidiobolales</taxon>
        <taxon>Basidiobolaceae</taxon>
        <taxon>Basidiobolus</taxon>
    </lineage>
</organism>
<evidence type="ECO:0000256" key="2">
    <source>
        <dbReference type="RuleBase" id="RU003457"/>
    </source>
</evidence>
<dbReference type="InterPro" id="IPR012093">
    <property type="entry name" value="Pirin"/>
</dbReference>
<comment type="caution">
    <text evidence="5">The sequence shown here is derived from an EMBL/GenBank/DDBJ whole genome shotgun (WGS) entry which is preliminary data.</text>
</comment>
<dbReference type="InterPro" id="IPR041602">
    <property type="entry name" value="Quercetinase_C"/>
</dbReference>
<dbReference type="PANTHER" id="PTHR43212">
    <property type="entry name" value="QUERCETIN 2,3-DIOXYGENASE"/>
    <property type="match status" value="1"/>
</dbReference>
<dbReference type="Proteomes" id="UP001479436">
    <property type="component" value="Unassembled WGS sequence"/>
</dbReference>
<feature type="domain" description="Pirin N-terminal" evidence="3">
    <location>
        <begin position="12"/>
        <end position="121"/>
    </location>
</feature>
<dbReference type="Pfam" id="PF02678">
    <property type="entry name" value="Pirin"/>
    <property type="match status" value="1"/>
</dbReference>
<dbReference type="CDD" id="cd02910">
    <property type="entry name" value="cupin_Yhhw_N"/>
    <property type="match status" value="1"/>
</dbReference>
<protein>
    <recommendedName>
        <fullName evidence="7">Pirin</fullName>
    </recommendedName>
</protein>
<accession>A0ABR2WA91</accession>
<sequence>MTIKILPRPSEERGHADHGWLNSYHTFNFADYWDHRFQEFGPLRVINEDIVQGGAGFPTHPHREFEIWSYVVSGELKHQDSTGTNETIGRGQVQFTTAGTGVTHSEFNAHPKNPVHFIQIWAKPDEAKLPPSYQTMEWSESDKTNKLCLIVKPLEKTAGKAISCHTDLSMYASILSKENQVVHTIESAGRRQYIHLINTGGKLEVNGVRLNSGDGAFITEAQDDDQLVIVSVGEEPAEFLLFDMK</sequence>